<dbReference type="GO" id="GO:0016491">
    <property type="term" value="F:oxidoreductase activity"/>
    <property type="evidence" value="ECO:0007669"/>
    <property type="project" value="UniProtKB-KW"/>
</dbReference>
<sequence length="265" mass="28747">MLRTMHYYEGKTILLTGASGGLGSEFATQLLDLGGELILADVKLESLSRFKTYSGKGKVLGTIAGDIGTKEGTERFLADVKKFTPCPDMIINNAGIAQAGAFGDVPLDRWEKLMNINLISPMRICHYFLPDMKARGSGHIVNISSVAGIVPLPGGAPYTASKHGIKGFSDAIREEYHKSGIFVSTVHPFFTRTAILQSERFGVNVDVSDYPQFLIESPENVIKETIKAIANKTDFILPGPTSKVLDLARRLTPGLMGLFSRGLLN</sequence>
<organism evidence="4 5">
    <name type="scientific">Turneriella parva (strain ATCC BAA-1111 / DSM 21527 / NCTC 11395 / H)</name>
    <name type="common">Leptospira parva</name>
    <dbReference type="NCBI Taxonomy" id="869212"/>
    <lineage>
        <taxon>Bacteria</taxon>
        <taxon>Pseudomonadati</taxon>
        <taxon>Spirochaetota</taxon>
        <taxon>Spirochaetia</taxon>
        <taxon>Leptospirales</taxon>
        <taxon>Leptospiraceae</taxon>
        <taxon>Turneriella</taxon>
    </lineage>
</organism>
<reference evidence="4 5" key="1">
    <citation type="submission" date="2012-06" db="EMBL/GenBank/DDBJ databases">
        <title>The complete chromosome of genome of Turneriella parva DSM 21527.</title>
        <authorList>
            <consortium name="US DOE Joint Genome Institute (JGI-PGF)"/>
            <person name="Lucas S."/>
            <person name="Han J."/>
            <person name="Lapidus A."/>
            <person name="Bruce D."/>
            <person name="Goodwin L."/>
            <person name="Pitluck S."/>
            <person name="Peters L."/>
            <person name="Kyrpides N."/>
            <person name="Mavromatis K."/>
            <person name="Ivanova N."/>
            <person name="Mikhailova N."/>
            <person name="Chertkov O."/>
            <person name="Detter J.C."/>
            <person name="Tapia R."/>
            <person name="Han C."/>
            <person name="Land M."/>
            <person name="Hauser L."/>
            <person name="Markowitz V."/>
            <person name="Cheng J.-F."/>
            <person name="Hugenholtz P."/>
            <person name="Woyke T."/>
            <person name="Wu D."/>
            <person name="Gronow S."/>
            <person name="Wellnitz S."/>
            <person name="Brambilla E."/>
            <person name="Klenk H.-P."/>
            <person name="Eisen J.A."/>
        </authorList>
    </citation>
    <scope>NUCLEOTIDE SEQUENCE [LARGE SCALE GENOMIC DNA]</scope>
    <source>
        <strain evidence="5">ATCC BAA-1111 / DSM 21527 / NCTC 11395 / H</strain>
    </source>
</reference>
<dbReference type="KEGG" id="tpx:Turpa_0812"/>
<dbReference type="PANTHER" id="PTHR44196">
    <property type="entry name" value="DEHYDROGENASE/REDUCTASE SDR FAMILY MEMBER 7B"/>
    <property type="match status" value="1"/>
</dbReference>
<dbReference type="InterPro" id="IPR020904">
    <property type="entry name" value="Sc_DH/Rdtase_CS"/>
</dbReference>
<dbReference type="PANTHER" id="PTHR44196:SF1">
    <property type="entry name" value="DEHYDROGENASE_REDUCTASE SDR FAMILY MEMBER 7B"/>
    <property type="match status" value="1"/>
</dbReference>
<dbReference type="SUPFAM" id="SSF51735">
    <property type="entry name" value="NAD(P)-binding Rossmann-fold domains"/>
    <property type="match status" value="1"/>
</dbReference>
<evidence type="ECO:0000256" key="2">
    <source>
        <dbReference type="ARBA" id="ARBA00023002"/>
    </source>
</evidence>
<keyword evidence="2" id="KW-0560">Oxidoreductase</keyword>
<dbReference type="PROSITE" id="PS00061">
    <property type="entry name" value="ADH_SHORT"/>
    <property type="match status" value="1"/>
</dbReference>
<comment type="similarity">
    <text evidence="1 3">Belongs to the short-chain dehydrogenases/reductases (SDR) family.</text>
</comment>
<dbReference type="InterPro" id="IPR002347">
    <property type="entry name" value="SDR_fam"/>
</dbReference>
<evidence type="ECO:0000256" key="3">
    <source>
        <dbReference type="RuleBase" id="RU000363"/>
    </source>
</evidence>
<dbReference type="AlphaFoldDB" id="I4B2F6"/>
<dbReference type="STRING" id="869212.Turpa_0812"/>
<evidence type="ECO:0000256" key="1">
    <source>
        <dbReference type="ARBA" id="ARBA00006484"/>
    </source>
</evidence>
<dbReference type="Proteomes" id="UP000006048">
    <property type="component" value="Chromosome"/>
</dbReference>
<dbReference type="Pfam" id="PF00106">
    <property type="entry name" value="adh_short"/>
    <property type="match status" value="1"/>
</dbReference>
<dbReference type="HOGENOM" id="CLU_010194_2_1_12"/>
<evidence type="ECO:0000313" key="5">
    <source>
        <dbReference type="Proteomes" id="UP000006048"/>
    </source>
</evidence>
<accession>I4B2F6</accession>
<name>I4B2F6_TURPD</name>
<dbReference type="Gene3D" id="3.40.50.720">
    <property type="entry name" value="NAD(P)-binding Rossmann-like Domain"/>
    <property type="match status" value="1"/>
</dbReference>
<dbReference type="InterPro" id="IPR036291">
    <property type="entry name" value="NAD(P)-bd_dom_sf"/>
</dbReference>
<dbReference type="EMBL" id="CP002959">
    <property type="protein sequence ID" value="AFM11463.1"/>
    <property type="molecule type" value="Genomic_DNA"/>
</dbReference>
<proteinExistence type="inferred from homology"/>
<dbReference type="PRINTS" id="PR00080">
    <property type="entry name" value="SDRFAMILY"/>
</dbReference>
<protein>
    <submittedName>
        <fullName evidence="4">Short-chain dehydrogenase/reductase SDR</fullName>
    </submittedName>
</protein>
<dbReference type="GO" id="GO:0016020">
    <property type="term" value="C:membrane"/>
    <property type="evidence" value="ECO:0007669"/>
    <property type="project" value="TreeGrafter"/>
</dbReference>
<keyword evidence="5" id="KW-1185">Reference proteome</keyword>
<dbReference type="PRINTS" id="PR00081">
    <property type="entry name" value="GDHRDH"/>
</dbReference>
<gene>
    <name evidence="4" type="ordered locus">Turpa_0812</name>
</gene>
<evidence type="ECO:0000313" key="4">
    <source>
        <dbReference type="EMBL" id="AFM11463.1"/>
    </source>
</evidence>